<keyword evidence="1" id="KW-1133">Transmembrane helix</keyword>
<feature type="transmembrane region" description="Helical" evidence="1">
    <location>
        <begin position="27"/>
        <end position="47"/>
    </location>
</feature>
<accession>A0A431VRZ5</accession>
<evidence type="ECO:0000256" key="1">
    <source>
        <dbReference type="SAM" id="Phobius"/>
    </source>
</evidence>
<proteinExistence type="predicted"/>
<dbReference type="Gene3D" id="2.60.40.1120">
    <property type="entry name" value="Carboxypeptidase-like, regulatory domain"/>
    <property type="match status" value="1"/>
</dbReference>
<sequence length="142" mass="14986">MTRRPVPRVEMEWETPAVLAPAPHPALWPWLLSGLVSLGLLGGSLWLSRALSVPNAPATVPQCCQLTYEVRGAGRGVPVRVRVLEAPPLLTLTPEQTTTAAPGTVALPGPGKYRVRVSADGYAPQTATVQVPSAAPVVLELE</sequence>
<dbReference type="GO" id="GO:0030246">
    <property type="term" value="F:carbohydrate binding"/>
    <property type="evidence" value="ECO:0007669"/>
    <property type="project" value="InterPro"/>
</dbReference>
<dbReference type="RefSeq" id="WP_126352480.1">
    <property type="nucleotide sequence ID" value="NZ_RXPE01000020.1"/>
</dbReference>
<organism evidence="2 3">
    <name type="scientific">Deinococcus radiophilus</name>
    <dbReference type="NCBI Taxonomy" id="32062"/>
    <lineage>
        <taxon>Bacteria</taxon>
        <taxon>Thermotogati</taxon>
        <taxon>Deinococcota</taxon>
        <taxon>Deinococci</taxon>
        <taxon>Deinococcales</taxon>
        <taxon>Deinococcaceae</taxon>
        <taxon>Deinococcus</taxon>
    </lineage>
</organism>
<protein>
    <recommendedName>
        <fullName evidence="4">PEGA domain-containing protein</fullName>
    </recommendedName>
</protein>
<keyword evidence="3" id="KW-1185">Reference proteome</keyword>
<dbReference type="Proteomes" id="UP000277766">
    <property type="component" value="Unassembled WGS sequence"/>
</dbReference>
<keyword evidence="1" id="KW-0812">Transmembrane</keyword>
<dbReference type="EMBL" id="RXPE01000020">
    <property type="protein sequence ID" value="RTR25921.1"/>
    <property type="molecule type" value="Genomic_DNA"/>
</dbReference>
<dbReference type="InterPro" id="IPR013784">
    <property type="entry name" value="Carb-bd-like_fold"/>
</dbReference>
<dbReference type="SUPFAM" id="SSF49452">
    <property type="entry name" value="Starch-binding domain-like"/>
    <property type="match status" value="1"/>
</dbReference>
<keyword evidence="1" id="KW-0472">Membrane</keyword>
<evidence type="ECO:0000313" key="2">
    <source>
        <dbReference type="EMBL" id="RTR25921.1"/>
    </source>
</evidence>
<evidence type="ECO:0008006" key="4">
    <source>
        <dbReference type="Google" id="ProtNLM"/>
    </source>
</evidence>
<dbReference type="OrthoDB" id="74300at2"/>
<gene>
    <name evidence="2" type="ORF">EJ104_09455</name>
</gene>
<name>A0A431VRZ5_9DEIO</name>
<reference evidence="2 3" key="1">
    <citation type="submission" date="2018-12" db="EMBL/GenBank/DDBJ databases">
        <title>Deinococcus radiophilus ATCC 27603 genome sequencing and assembly.</title>
        <authorList>
            <person name="Maclea K.S."/>
            <person name="Maynard C.R."/>
        </authorList>
    </citation>
    <scope>NUCLEOTIDE SEQUENCE [LARGE SCALE GENOMIC DNA]</scope>
    <source>
        <strain evidence="2 3">ATCC 27603</strain>
    </source>
</reference>
<comment type="caution">
    <text evidence="2">The sequence shown here is derived from an EMBL/GenBank/DDBJ whole genome shotgun (WGS) entry which is preliminary data.</text>
</comment>
<evidence type="ECO:0000313" key="3">
    <source>
        <dbReference type="Proteomes" id="UP000277766"/>
    </source>
</evidence>
<dbReference type="AlphaFoldDB" id="A0A431VRZ5"/>